<dbReference type="PRINTS" id="PR00038">
    <property type="entry name" value="HTHLUXR"/>
</dbReference>
<accession>A0ABP4LE92</accession>
<evidence type="ECO:0000313" key="4">
    <source>
        <dbReference type="EMBL" id="GAA1522019.1"/>
    </source>
</evidence>
<dbReference type="Gene3D" id="1.25.40.10">
    <property type="entry name" value="Tetratricopeptide repeat domain"/>
    <property type="match status" value="1"/>
</dbReference>
<dbReference type="Gene3D" id="1.10.10.10">
    <property type="entry name" value="Winged helix-like DNA-binding domain superfamily/Winged helix DNA-binding domain"/>
    <property type="match status" value="1"/>
</dbReference>
<gene>
    <name evidence="4" type="ORF">GCM10009741_24030</name>
</gene>
<feature type="domain" description="HTH luxR-type" evidence="3">
    <location>
        <begin position="876"/>
        <end position="935"/>
    </location>
</feature>
<keyword evidence="5" id="KW-1185">Reference proteome</keyword>
<evidence type="ECO:0000313" key="5">
    <source>
        <dbReference type="Proteomes" id="UP001500363"/>
    </source>
</evidence>
<evidence type="ECO:0000256" key="2">
    <source>
        <dbReference type="ARBA" id="ARBA00022840"/>
    </source>
</evidence>
<dbReference type="InterPro" id="IPR011990">
    <property type="entry name" value="TPR-like_helical_dom_sf"/>
</dbReference>
<keyword evidence="2" id="KW-0067">ATP-binding</keyword>
<dbReference type="InterPro" id="IPR000792">
    <property type="entry name" value="Tscrpt_reg_LuxR_C"/>
</dbReference>
<dbReference type="InterPro" id="IPR027417">
    <property type="entry name" value="P-loop_NTPase"/>
</dbReference>
<dbReference type="PROSITE" id="PS50043">
    <property type="entry name" value="HTH_LUXR_2"/>
    <property type="match status" value="1"/>
</dbReference>
<dbReference type="Gene3D" id="3.40.50.300">
    <property type="entry name" value="P-loop containing nucleotide triphosphate hydrolases"/>
    <property type="match status" value="1"/>
</dbReference>
<dbReference type="Proteomes" id="UP001500363">
    <property type="component" value="Unassembled WGS sequence"/>
</dbReference>
<dbReference type="InterPro" id="IPR041664">
    <property type="entry name" value="AAA_16"/>
</dbReference>
<dbReference type="CDD" id="cd06170">
    <property type="entry name" value="LuxR_C_like"/>
    <property type="match status" value="1"/>
</dbReference>
<dbReference type="EMBL" id="BAAANC010000001">
    <property type="protein sequence ID" value="GAA1522019.1"/>
    <property type="molecule type" value="Genomic_DNA"/>
</dbReference>
<dbReference type="InterPro" id="IPR036388">
    <property type="entry name" value="WH-like_DNA-bd_sf"/>
</dbReference>
<sequence>MLVGREAELRLLSGTVGRGASVALIEGEAGIGKSRLVRELLQQPEVTALHRMIGYCQPLREPFPYGAVIEALRNFPERTESAFSPLTGVLRPLLPELADRFPPALKPAGDPATERHQVFRAIRELLAAAGPALLVIEDLHWADDGSRQLLRFLMTDPPDNLSVVVTYRREDLTTGPPLGTAYRPPVGLPNAIIALEPLDVAGVRALTAAILGAETIGTDLATLLHQRTAGIPFVVEEAVRTLPQPIDGRTTRRLLDHVEVPALLRDAMAERLASLAPQARAVSCATAVLGVPITTELLGGITELPPDRVERALTEALSAGVLRESGDGRYAYRNALGRQAVYDSLPGPRRQGLHRRIADLLATAHPQPQLQLAEHSRRAGRTEDWRRYAESAADRGTEIGDTATATRLLQRLLAEPDLPSTAVDRLAAKLGLAAYTGLDQQDPMDTLRRLLTDHRLSPAVRGEVRLYAGLLLIRADGGVAAGRAEIERAIPDLGARPDLVTKGVAVLAQPWLGTASLDQTRRWSVRADAGLRTTTDLVLTTSLQANLLASRLHTGDGRVWEEFAVLNKPSEDPAEQRQLARLHCNLADACAAIGNLATAGELLRSGMQFATDSGAPFVVSTARSTQARIDWITGQWAGLDERAGQLLDEYRDLFPVTSEVSLALAGLAVARGEWTEAEEHLAATGVPNPPDAIAPVALSGFALQTWMELTRGHLPAALDSAGRGLKLLRRKQVWAWAGEITPAAVAALLADGQRDEAQRVLDELDLEVDGLDAPLSLIAVQCVRAQLAEAAGEHEAAIALYRGTQRQYAELLAPYFAALVAERAAHCELVLDESAGLAALATVADSFDQLGATYDAARCRHELRGRGATAPSRRGRKGYGTELSPREREVARLLGSGHTNREIAEVLFLSPRTVEQHVAKVLRKLGVSSRAELAR</sequence>
<dbReference type="SUPFAM" id="SSF52540">
    <property type="entry name" value="P-loop containing nucleoside triphosphate hydrolases"/>
    <property type="match status" value="1"/>
</dbReference>
<name>A0ABP4LE92_9ACTN</name>
<dbReference type="SUPFAM" id="SSF46894">
    <property type="entry name" value="C-terminal effector domain of the bipartite response regulators"/>
    <property type="match status" value="1"/>
</dbReference>
<evidence type="ECO:0000256" key="1">
    <source>
        <dbReference type="ARBA" id="ARBA00022741"/>
    </source>
</evidence>
<reference evidence="5" key="1">
    <citation type="journal article" date="2019" name="Int. J. Syst. Evol. Microbiol.">
        <title>The Global Catalogue of Microorganisms (GCM) 10K type strain sequencing project: providing services to taxonomists for standard genome sequencing and annotation.</title>
        <authorList>
            <consortium name="The Broad Institute Genomics Platform"/>
            <consortium name="The Broad Institute Genome Sequencing Center for Infectious Disease"/>
            <person name="Wu L."/>
            <person name="Ma J."/>
        </authorList>
    </citation>
    <scope>NUCLEOTIDE SEQUENCE [LARGE SCALE GENOMIC DNA]</scope>
    <source>
        <strain evidence="5">JCM 14303</strain>
    </source>
</reference>
<proteinExistence type="predicted"/>
<comment type="caution">
    <text evidence="4">The sequence shown here is derived from an EMBL/GenBank/DDBJ whole genome shotgun (WGS) entry which is preliminary data.</text>
</comment>
<dbReference type="Pfam" id="PF00196">
    <property type="entry name" value="GerE"/>
    <property type="match status" value="1"/>
</dbReference>
<keyword evidence="1" id="KW-0547">Nucleotide-binding</keyword>
<dbReference type="Pfam" id="PF13191">
    <property type="entry name" value="AAA_16"/>
    <property type="match status" value="1"/>
</dbReference>
<organism evidence="4 5">
    <name type="scientific">Kribbella lupini</name>
    <dbReference type="NCBI Taxonomy" id="291602"/>
    <lineage>
        <taxon>Bacteria</taxon>
        <taxon>Bacillati</taxon>
        <taxon>Actinomycetota</taxon>
        <taxon>Actinomycetes</taxon>
        <taxon>Propionibacteriales</taxon>
        <taxon>Kribbellaceae</taxon>
        <taxon>Kribbella</taxon>
    </lineage>
</organism>
<dbReference type="PANTHER" id="PTHR16305">
    <property type="entry name" value="TESTICULAR SOLUBLE ADENYLYL CYCLASE"/>
    <property type="match status" value="1"/>
</dbReference>
<dbReference type="SMART" id="SM00421">
    <property type="entry name" value="HTH_LUXR"/>
    <property type="match status" value="1"/>
</dbReference>
<dbReference type="InterPro" id="IPR016032">
    <property type="entry name" value="Sig_transdc_resp-reg_C-effctor"/>
</dbReference>
<evidence type="ECO:0000259" key="3">
    <source>
        <dbReference type="PROSITE" id="PS50043"/>
    </source>
</evidence>
<dbReference type="PANTHER" id="PTHR16305:SF35">
    <property type="entry name" value="TRANSCRIPTIONAL ACTIVATOR DOMAIN"/>
    <property type="match status" value="1"/>
</dbReference>
<protein>
    <submittedName>
        <fullName evidence="4">LuxR family transcriptional regulator</fullName>
    </submittedName>
</protein>